<evidence type="ECO:0000313" key="2">
    <source>
        <dbReference type="EMBL" id="QIK79481.1"/>
    </source>
</evidence>
<evidence type="ECO:0000259" key="1">
    <source>
        <dbReference type="Pfam" id="PF07978"/>
    </source>
</evidence>
<dbReference type="SUPFAM" id="SSF54909">
    <property type="entry name" value="Dimeric alpha+beta barrel"/>
    <property type="match status" value="1"/>
</dbReference>
<feature type="domain" description="NIPSNAP" evidence="1">
    <location>
        <begin position="22"/>
        <end position="127"/>
    </location>
</feature>
<dbReference type="Gene3D" id="3.30.70.100">
    <property type="match status" value="1"/>
</dbReference>
<proteinExistence type="predicted"/>
<dbReference type="InterPro" id="IPR011008">
    <property type="entry name" value="Dimeric_a/b-barrel"/>
</dbReference>
<dbReference type="RefSeq" id="WP_166411868.1">
    <property type="nucleotide sequence ID" value="NZ_CP049869.1"/>
</dbReference>
<name>A0A6G7YRX5_9SPHN</name>
<dbReference type="KEGG" id="spii:G7077_11775"/>
<dbReference type="AlphaFoldDB" id="A0A6G7YRX5"/>
<protein>
    <submittedName>
        <fullName evidence="2">NIPSNAP family protein</fullName>
    </submittedName>
</protein>
<organism evidence="2 3">
    <name type="scientific">Sphingomonas piscis</name>
    <dbReference type="NCBI Taxonomy" id="2714943"/>
    <lineage>
        <taxon>Bacteria</taxon>
        <taxon>Pseudomonadati</taxon>
        <taxon>Pseudomonadota</taxon>
        <taxon>Alphaproteobacteria</taxon>
        <taxon>Sphingomonadales</taxon>
        <taxon>Sphingomonadaceae</taxon>
        <taxon>Sphingomonas</taxon>
    </lineage>
</organism>
<dbReference type="Pfam" id="PF07978">
    <property type="entry name" value="NIPSNAP"/>
    <property type="match status" value="1"/>
</dbReference>
<sequence length="130" mass="14690">MIAHLLSALALAAAAPQQTPVYELRVYTPAPGKLAELNARFRNHTTKLFAKHGMRNVAYWNELPTPERPEGRIVYVVSYPSKEAREADWKSFIADPEWQKVYKNSEVNGPLVAKIDSTFMTMTDYSPPLP</sequence>
<keyword evidence="3" id="KW-1185">Reference proteome</keyword>
<dbReference type="Proteomes" id="UP000503222">
    <property type="component" value="Chromosome"/>
</dbReference>
<gene>
    <name evidence="2" type="ORF">G7077_11775</name>
</gene>
<dbReference type="InterPro" id="IPR012577">
    <property type="entry name" value="NIPSNAP"/>
</dbReference>
<reference evidence="2 3" key="1">
    <citation type="submission" date="2020-03" db="EMBL/GenBank/DDBJ databases">
        <title>Sphingomonas sp. nov., isolated from fish.</title>
        <authorList>
            <person name="Hyun D.-W."/>
            <person name="Bae J.-W."/>
        </authorList>
    </citation>
    <scope>NUCLEOTIDE SEQUENCE [LARGE SCALE GENOMIC DNA]</scope>
    <source>
        <strain evidence="2 3">HDW15B</strain>
    </source>
</reference>
<accession>A0A6G7YRX5</accession>
<dbReference type="EMBL" id="CP049869">
    <property type="protein sequence ID" value="QIK79481.1"/>
    <property type="molecule type" value="Genomic_DNA"/>
</dbReference>
<evidence type="ECO:0000313" key="3">
    <source>
        <dbReference type="Proteomes" id="UP000503222"/>
    </source>
</evidence>